<name>A0A834Z6M1_TETSI</name>
<dbReference type="InterPro" id="IPR036638">
    <property type="entry name" value="HLH_DNA-bd_sf"/>
</dbReference>
<organism evidence="6 7">
    <name type="scientific">Tetracentron sinense</name>
    <name type="common">Spur-leaf</name>
    <dbReference type="NCBI Taxonomy" id="13715"/>
    <lineage>
        <taxon>Eukaryota</taxon>
        <taxon>Viridiplantae</taxon>
        <taxon>Streptophyta</taxon>
        <taxon>Embryophyta</taxon>
        <taxon>Tracheophyta</taxon>
        <taxon>Spermatophyta</taxon>
        <taxon>Magnoliopsida</taxon>
        <taxon>Trochodendrales</taxon>
        <taxon>Trochodendraceae</taxon>
        <taxon>Tetracentron</taxon>
    </lineage>
</organism>
<evidence type="ECO:0000256" key="3">
    <source>
        <dbReference type="ARBA" id="ARBA00023163"/>
    </source>
</evidence>
<dbReference type="FunFam" id="4.10.280.10:FF:000070">
    <property type="entry name" value="transcription factor bHLH30"/>
    <property type="match status" value="1"/>
</dbReference>
<dbReference type="Pfam" id="PF00010">
    <property type="entry name" value="HLH"/>
    <property type="match status" value="1"/>
</dbReference>
<sequence>MQPENLPGSSEIYRFLAGNSGMDVCSYGIAANYDFPAIPSFSESSFYPFEMSGTTEMPQARALAASRNHKEAEKRRRERINSHLDKLRNLLPCNSKTDKASLLAKVIQHVKELKQQTSEIDELELFPSETDEITVFSGDFSGDGRAILKASLCCEDRSDLLPDLIETLKSLRLKTLRAEMATLGGRVRNVLLVAGEEDHGDESIDFLRDALKTLVERSSSGDRSKRRRIFDRRTTS</sequence>
<evidence type="ECO:0000256" key="2">
    <source>
        <dbReference type="ARBA" id="ARBA00023125"/>
    </source>
</evidence>
<proteinExistence type="predicted"/>
<dbReference type="GO" id="GO:0003677">
    <property type="term" value="F:DNA binding"/>
    <property type="evidence" value="ECO:0007669"/>
    <property type="project" value="UniProtKB-KW"/>
</dbReference>
<dbReference type="Proteomes" id="UP000655225">
    <property type="component" value="Unassembled WGS sequence"/>
</dbReference>
<dbReference type="InterPro" id="IPR045847">
    <property type="entry name" value="AIG1-like"/>
</dbReference>
<dbReference type="InterPro" id="IPR011598">
    <property type="entry name" value="bHLH_dom"/>
</dbReference>
<keyword evidence="7" id="KW-1185">Reference proteome</keyword>
<dbReference type="PANTHER" id="PTHR45844">
    <property type="entry name" value="TRANSCRIPTION FACTOR BHLH30"/>
    <property type="match status" value="1"/>
</dbReference>
<protein>
    <recommendedName>
        <fullName evidence="5">BHLH domain-containing protein</fullName>
    </recommendedName>
</protein>
<evidence type="ECO:0000256" key="1">
    <source>
        <dbReference type="ARBA" id="ARBA00023015"/>
    </source>
</evidence>
<evidence type="ECO:0000259" key="5">
    <source>
        <dbReference type="PROSITE" id="PS50888"/>
    </source>
</evidence>
<evidence type="ECO:0000313" key="6">
    <source>
        <dbReference type="EMBL" id="KAF8398211.1"/>
    </source>
</evidence>
<keyword evidence="3" id="KW-0804">Transcription</keyword>
<gene>
    <name evidence="6" type="ORF">HHK36_017137</name>
</gene>
<reference evidence="6 7" key="1">
    <citation type="submission" date="2020-04" db="EMBL/GenBank/DDBJ databases">
        <title>Plant Genome Project.</title>
        <authorList>
            <person name="Zhang R.-G."/>
        </authorList>
    </citation>
    <scope>NUCLEOTIDE SEQUENCE [LARGE SCALE GENOMIC DNA]</scope>
    <source>
        <strain evidence="6">YNK0</strain>
        <tissue evidence="6">Leaf</tissue>
    </source>
</reference>
<dbReference type="SUPFAM" id="SSF47459">
    <property type="entry name" value="HLH, helix-loop-helix DNA-binding domain"/>
    <property type="match status" value="1"/>
</dbReference>
<keyword evidence="1" id="KW-0805">Transcription regulation</keyword>
<feature type="domain" description="BHLH" evidence="5">
    <location>
        <begin position="64"/>
        <end position="113"/>
    </location>
</feature>
<keyword evidence="2" id="KW-0238">DNA-binding</keyword>
<dbReference type="AlphaFoldDB" id="A0A834Z6M1"/>
<dbReference type="Gene3D" id="4.10.280.10">
    <property type="entry name" value="Helix-loop-helix DNA-binding domain"/>
    <property type="match status" value="1"/>
</dbReference>
<dbReference type="OMA" id="YSFLAGN"/>
<dbReference type="SMART" id="SM00353">
    <property type="entry name" value="HLH"/>
    <property type="match status" value="1"/>
</dbReference>
<dbReference type="PANTHER" id="PTHR45844:SF19">
    <property type="entry name" value="TRANSCRIPTION FACTOR BHLH106-RELATED"/>
    <property type="match status" value="1"/>
</dbReference>
<evidence type="ECO:0000256" key="4">
    <source>
        <dbReference type="ARBA" id="ARBA00023242"/>
    </source>
</evidence>
<dbReference type="GO" id="GO:0046983">
    <property type="term" value="F:protein dimerization activity"/>
    <property type="evidence" value="ECO:0007669"/>
    <property type="project" value="InterPro"/>
</dbReference>
<comment type="caution">
    <text evidence="6">The sequence shown here is derived from an EMBL/GenBank/DDBJ whole genome shotgun (WGS) entry which is preliminary data.</text>
</comment>
<keyword evidence="4" id="KW-0539">Nucleus</keyword>
<evidence type="ECO:0000313" key="7">
    <source>
        <dbReference type="Proteomes" id="UP000655225"/>
    </source>
</evidence>
<dbReference type="InterPro" id="IPR045865">
    <property type="entry name" value="ACT-like_dom_sf"/>
</dbReference>
<dbReference type="GO" id="GO:0003700">
    <property type="term" value="F:DNA-binding transcription factor activity"/>
    <property type="evidence" value="ECO:0007669"/>
    <property type="project" value="InterPro"/>
</dbReference>
<dbReference type="EMBL" id="JABCRI010000011">
    <property type="protein sequence ID" value="KAF8398211.1"/>
    <property type="molecule type" value="Genomic_DNA"/>
</dbReference>
<dbReference type="OrthoDB" id="71302at2759"/>
<dbReference type="CDD" id="cd11455">
    <property type="entry name" value="bHLH_AtAIG1_like"/>
    <property type="match status" value="1"/>
</dbReference>
<dbReference type="SUPFAM" id="SSF55021">
    <property type="entry name" value="ACT-like"/>
    <property type="match status" value="1"/>
</dbReference>
<dbReference type="PROSITE" id="PS50888">
    <property type="entry name" value="BHLH"/>
    <property type="match status" value="1"/>
</dbReference>
<accession>A0A834Z6M1</accession>